<feature type="domain" description="6-phosphogluconate dehydrogenase NADP-binding" evidence="5">
    <location>
        <begin position="2"/>
        <end position="156"/>
    </location>
</feature>
<dbReference type="Pfam" id="PF03446">
    <property type="entry name" value="NAD_binding_2"/>
    <property type="match status" value="1"/>
</dbReference>
<dbReference type="Pfam" id="PF14833">
    <property type="entry name" value="NAD_binding_11"/>
    <property type="match status" value="1"/>
</dbReference>
<dbReference type="InterPro" id="IPR051265">
    <property type="entry name" value="HIBADH-related_NP60_sf"/>
</dbReference>
<sequence>MKVGFIGLGSMGSAMASNLVAAGHAVTVWNRSEAAAEPLLALGAKLARTPDRAVLGDAVCSMLANDQAVRAVFLDSGLLDAMDPGTVHVNHATISVALARELADAHAARGIDYVSAPVFGRPDAAAAAKLNIVAAGKPAAIDKVRPLLEAMGAKVWPMGEDPVRASVVKIAGNFMLASAIETMAEASTLTRAYGVDAGDFLEVMTSTLFAAPAYQGYGKLIAEQRFSPAGFAMPLGLKDVGLALSAGEGRRVPLPFAGVLRDGLLDALAHGGEDLDWSALALVAARRAGLDGGEDA</sequence>
<dbReference type="InterPro" id="IPR008927">
    <property type="entry name" value="6-PGluconate_DH-like_C_sf"/>
</dbReference>
<dbReference type="KEGG" id="dtx:ATSB10_13150"/>
<evidence type="ECO:0000256" key="3">
    <source>
        <dbReference type="PIRSR" id="PIRSR000103-1"/>
    </source>
</evidence>
<keyword evidence="8" id="KW-1185">Reference proteome</keyword>
<dbReference type="InterPro" id="IPR013328">
    <property type="entry name" value="6PGD_dom2"/>
</dbReference>
<dbReference type="PIRSF" id="PIRSF000103">
    <property type="entry name" value="HIBADH"/>
    <property type="match status" value="1"/>
</dbReference>
<dbReference type="EMBL" id="CP014841">
    <property type="protein sequence ID" value="AND68769.1"/>
    <property type="molecule type" value="Genomic_DNA"/>
</dbReference>
<dbReference type="Gene3D" id="3.40.50.720">
    <property type="entry name" value="NAD(P)-binding Rossmann-like Domain"/>
    <property type="match status" value="1"/>
</dbReference>
<dbReference type="RefSeq" id="WP_063671393.1">
    <property type="nucleotide sequence ID" value="NZ_CP014841.1"/>
</dbReference>
<dbReference type="OrthoDB" id="9786703at2"/>
<keyword evidence="2" id="KW-0520">NAD</keyword>
<evidence type="ECO:0000256" key="2">
    <source>
        <dbReference type="ARBA" id="ARBA00023027"/>
    </source>
</evidence>
<evidence type="ECO:0000313" key="7">
    <source>
        <dbReference type="EMBL" id="AND68769.1"/>
    </source>
</evidence>
<proteinExistence type="predicted"/>
<dbReference type="PROSITE" id="PS00895">
    <property type="entry name" value="3_HYDROXYISOBUT_DH"/>
    <property type="match status" value="1"/>
</dbReference>
<keyword evidence="1" id="KW-0560">Oxidoreductase</keyword>
<dbReference type="PANTHER" id="PTHR43580:SF2">
    <property type="entry name" value="CYTOKINE-LIKE NUCLEAR FACTOR N-PAC"/>
    <property type="match status" value="1"/>
</dbReference>
<evidence type="ECO:0000313" key="8">
    <source>
        <dbReference type="Proteomes" id="UP000077255"/>
    </source>
</evidence>
<dbReference type="STRING" id="445710.ATSB10_13150"/>
<dbReference type="InterPro" id="IPR006115">
    <property type="entry name" value="6PGDH_NADP-bd"/>
</dbReference>
<dbReference type="InterPro" id="IPR029154">
    <property type="entry name" value="HIBADH-like_NADP-bd"/>
</dbReference>
<name>A0A161JIX6_9GAMM</name>
<feature type="signal peptide" evidence="4">
    <location>
        <begin position="1"/>
        <end position="16"/>
    </location>
</feature>
<evidence type="ECO:0000256" key="4">
    <source>
        <dbReference type="SAM" id="SignalP"/>
    </source>
</evidence>
<dbReference type="GO" id="GO:0051287">
    <property type="term" value="F:NAD binding"/>
    <property type="evidence" value="ECO:0007669"/>
    <property type="project" value="InterPro"/>
</dbReference>
<reference evidence="7 8" key="1">
    <citation type="submission" date="2016-02" db="EMBL/GenBank/DDBJ databases">
        <title>Complete genome sequencing and analysis of ATSB10, Dyella thiooxydans isolated from rhizosphere soil of sunflower (Helianthus annuus L.).</title>
        <authorList>
            <person name="Lee Y."/>
            <person name="Hwangbo K."/>
            <person name="Chung H."/>
            <person name="Yoo J."/>
            <person name="Kim K.Y."/>
            <person name="Sa T.M."/>
            <person name="Um Y."/>
            <person name="Madhaiyan M."/>
        </authorList>
    </citation>
    <scope>NUCLEOTIDE SEQUENCE [LARGE SCALE GENOMIC DNA]</scope>
    <source>
        <strain evidence="7 8">ATSB10</strain>
    </source>
</reference>
<dbReference type="SUPFAM" id="SSF51735">
    <property type="entry name" value="NAD(P)-binding Rossmann-fold domains"/>
    <property type="match status" value="1"/>
</dbReference>
<dbReference type="PATRIC" id="fig|445710.3.peg.1310"/>
<organism evidence="7 8">
    <name type="scientific">Dyella thiooxydans</name>
    <dbReference type="NCBI Taxonomy" id="445710"/>
    <lineage>
        <taxon>Bacteria</taxon>
        <taxon>Pseudomonadati</taxon>
        <taxon>Pseudomonadota</taxon>
        <taxon>Gammaproteobacteria</taxon>
        <taxon>Lysobacterales</taxon>
        <taxon>Rhodanobacteraceae</taxon>
        <taxon>Dyella</taxon>
    </lineage>
</organism>
<dbReference type="SUPFAM" id="SSF48179">
    <property type="entry name" value="6-phosphogluconate dehydrogenase C-terminal domain-like"/>
    <property type="match status" value="1"/>
</dbReference>
<dbReference type="GO" id="GO:0016491">
    <property type="term" value="F:oxidoreductase activity"/>
    <property type="evidence" value="ECO:0007669"/>
    <property type="project" value="UniProtKB-KW"/>
</dbReference>
<dbReference type="Proteomes" id="UP000077255">
    <property type="component" value="Chromosome"/>
</dbReference>
<protein>
    <submittedName>
        <fullName evidence="7">Oxidoreductase</fullName>
    </submittedName>
</protein>
<gene>
    <name evidence="7" type="ORF">ATSB10_13150</name>
</gene>
<feature type="chain" id="PRO_5007824229" evidence="4">
    <location>
        <begin position="17"/>
        <end position="296"/>
    </location>
</feature>
<dbReference type="GO" id="GO:0050661">
    <property type="term" value="F:NADP binding"/>
    <property type="evidence" value="ECO:0007669"/>
    <property type="project" value="InterPro"/>
</dbReference>
<feature type="active site" evidence="3">
    <location>
        <position position="169"/>
    </location>
</feature>
<accession>A0A161JIX6</accession>
<dbReference type="Gene3D" id="1.10.1040.10">
    <property type="entry name" value="N-(1-d-carboxylethyl)-l-norvaline Dehydrogenase, domain 2"/>
    <property type="match status" value="1"/>
</dbReference>
<feature type="domain" description="3-hydroxyisobutyrate dehydrogenase-like NAD-binding" evidence="6">
    <location>
        <begin position="165"/>
        <end position="281"/>
    </location>
</feature>
<dbReference type="InterPro" id="IPR036291">
    <property type="entry name" value="NAD(P)-bd_dom_sf"/>
</dbReference>
<dbReference type="GO" id="GO:0016054">
    <property type="term" value="P:organic acid catabolic process"/>
    <property type="evidence" value="ECO:0007669"/>
    <property type="project" value="UniProtKB-ARBA"/>
</dbReference>
<dbReference type="InterPro" id="IPR015815">
    <property type="entry name" value="HIBADH-related"/>
</dbReference>
<keyword evidence="4" id="KW-0732">Signal</keyword>
<evidence type="ECO:0000259" key="6">
    <source>
        <dbReference type="Pfam" id="PF14833"/>
    </source>
</evidence>
<evidence type="ECO:0000256" key="1">
    <source>
        <dbReference type="ARBA" id="ARBA00023002"/>
    </source>
</evidence>
<dbReference type="PANTHER" id="PTHR43580">
    <property type="entry name" value="OXIDOREDUCTASE GLYR1-RELATED"/>
    <property type="match status" value="1"/>
</dbReference>
<dbReference type="InterPro" id="IPR002204">
    <property type="entry name" value="3-OH-isobutyrate_DH-rel_CS"/>
</dbReference>
<evidence type="ECO:0000259" key="5">
    <source>
        <dbReference type="Pfam" id="PF03446"/>
    </source>
</evidence>
<dbReference type="AlphaFoldDB" id="A0A161JIX6"/>